<evidence type="ECO:0000256" key="5">
    <source>
        <dbReference type="PROSITE-ProRule" id="PRU01191"/>
    </source>
</evidence>
<dbReference type="InterPro" id="IPR005202">
    <property type="entry name" value="TF_GRAS"/>
</dbReference>
<keyword evidence="2" id="KW-0805">Transcription regulation</keyword>
<comment type="caution">
    <text evidence="5">Lacks conserved residue(s) required for the propagation of feature annotation.</text>
</comment>
<keyword evidence="3" id="KW-0804">Transcription</keyword>
<keyword evidence="4" id="KW-0539">Nucleus</keyword>
<protein>
    <recommendedName>
        <fullName evidence="7">DELLA protein</fullName>
    </recommendedName>
</protein>
<proteinExistence type="inferred from homology"/>
<evidence type="ECO:0000256" key="4">
    <source>
        <dbReference type="ARBA" id="ARBA00023242"/>
    </source>
</evidence>
<dbReference type="PROSITE" id="PS50985">
    <property type="entry name" value="GRAS"/>
    <property type="match status" value="2"/>
</dbReference>
<comment type="subcellular location">
    <subcellularLocation>
        <location evidence="1">Nucleus</location>
    </subcellularLocation>
</comment>
<name>A0A2N9IR15_FAGSY</name>
<evidence type="ECO:0000256" key="3">
    <source>
        <dbReference type="ARBA" id="ARBA00023163"/>
    </source>
</evidence>
<dbReference type="GO" id="GO:0005634">
    <property type="term" value="C:nucleus"/>
    <property type="evidence" value="ECO:0007669"/>
    <property type="project" value="UniProtKB-SubCell"/>
</dbReference>
<feature type="region of interest" description="SAW" evidence="5">
    <location>
        <begin position="743"/>
        <end position="774"/>
    </location>
</feature>
<evidence type="ECO:0000256" key="1">
    <source>
        <dbReference type="ARBA" id="ARBA00004123"/>
    </source>
</evidence>
<reference evidence="6" key="1">
    <citation type="submission" date="2018-02" db="EMBL/GenBank/DDBJ databases">
        <authorList>
            <person name="Cohen D.B."/>
            <person name="Kent A.D."/>
        </authorList>
    </citation>
    <scope>NUCLEOTIDE SEQUENCE</scope>
</reference>
<comment type="similarity">
    <text evidence="5">Belongs to the GRAS family.</text>
</comment>
<feature type="region of interest" description="SAW" evidence="5">
    <location>
        <begin position="264"/>
        <end position="338"/>
    </location>
</feature>
<organism evidence="6">
    <name type="scientific">Fagus sylvatica</name>
    <name type="common">Beechnut</name>
    <dbReference type="NCBI Taxonomy" id="28930"/>
    <lineage>
        <taxon>Eukaryota</taxon>
        <taxon>Viridiplantae</taxon>
        <taxon>Streptophyta</taxon>
        <taxon>Embryophyta</taxon>
        <taxon>Tracheophyta</taxon>
        <taxon>Spermatophyta</taxon>
        <taxon>Magnoliopsida</taxon>
        <taxon>eudicotyledons</taxon>
        <taxon>Gunneridae</taxon>
        <taxon>Pentapetalae</taxon>
        <taxon>rosids</taxon>
        <taxon>fabids</taxon>
        <taxon>Fagales</taxon>
        <taxon>Fagaceae</taxon>
        <taxon>Fagus</taxon>
    </lineage>
</organism>
<dbReference type="PANTHER" id="PTHR31636">
    <property type="entry name" value="OSJNBA0084A10.13 PROTEIN-RELATED"/>
    <property type="match status" value="1"/>
</dbReference>
<evidence type="ECO:0000313" key="6">
    <source>
        <dbReference type="EMBL" id="SPD26610.1"/>
    </source>
</evidence>
<dbReference type="Pfam" id="PF03514">
    <property type="entry name" value="GRAS"/>
    <property type="match status" value="2"/>
</dbReference>
<gene>
    <name evidence="6" type="ORF">FSB_LOCUS54492</name>
</gene>
<evidence type="ECO:0008006" key="7">
    <source>
        <dbReference type="Google" id="ProtNLM"/>
    </source>
</evidence>
<dbReference type="AlphaFoldDB" id="A0A2N9IR15"/>
<evidence type="ECO:0000256" key="2">
    <source>
        <dbReference type="ARBA" id="ARBA00023015"/>
    </source>
</evidence>
<dbReference type="EMBL" id="OIVN01006160">
    <property type="protein sequence ID" value="SPD26610.1"/>
    <property type="molecule type" value="Genomic_DNA"/>
</dbReference>
<sequence>MAYGCDSYFPLDDFEIEEAIFKAKQDQYLLEIEVPQHQQPKSNDLTLDEFDFNTIFPPTQPIQESTGLPDIPTKGSEIPEHTKQISRPYSLASLELLRNHGSGFKKLRGEKLNNTSTDETKVGTHKLSTEEIMRVAGARNKRCGTCPPSSICGRVVFTGIEAIVENVALEPKVHLIDIGIRCGVHWTVLMKVLAERQDCPIELLKISAIEFTGSQHGELEETRKRLVSVAESLNLPFLFKLVSLSDLKDIQEELFETEDDEAVDGEDRMAMETIFSDGIRNIVAVEGRERTSQSVKMDVWRASLCQVACWSSCTLDKNGKCLIVGWKGTPIHSVSAWKFLSHTLEVAQWGSSRQYALNLYYTGHPLWPLMGLQASKLCNFMKPNSLFSFPTFDFNVTQDRYDPLEDFKKGQAVLFEEKQDQFSFETEVGVSNPISNEYAFQQGVRAKGVQLLKEHPQQHQQPMSNDSIMDAFDFNTISPSTQPIQESIAGSEITGHSTKQSPQPYSLSASLELLRNYGSGFKKLKGKKLNDTSTDETCVDGHKLSTEEIMRVAGARDVELAHELLSTAEKVGYQQFDRARKQLLGCKWGSSARANPVQRVVYHFVEALQERIDKEIGRVSMKGLQRDEETIQGYLNNNLSCLKIGLQLPFTQITQFTGIQAIVDTVALKRKVHLIDVGIRWGVQWIILMQALTERQNCPIELLKITAVESTGNQSIHETGKRMMRIGWQWKHFSVIGIRNIIAEEGIERTNRSVKMDVWRAFFARYRMVEIEFS</sequence>
<accession>A0A2N9IR15</accession>